<proteinExistence type="predicted"/>
<dbReference type="InterPro" id="IPR007329">
    <property type="entry name" value="FMN-bd"/>
</dbReference>
<dbReference type="GO" id="GO:0016020">
    <property type="term" value="C:membrane"/>
    <property type="evidence" value="ECO:0007669"/>
    <property type="project" value="InterPro"/>
</dbReference>
<comment type="caution">
    <text evidence="3">The sequence shown here is derived from an EMBL/GenBank/DDBJ whole genome shotgun (WGS) entry which is preliminary data.</text>
</comment>
<feature type="signal peptide" evidence="1">
    <location>
        <begin position="1"/>
        <end position="23"/>
    </location>
</feature>
<evidence type="ECO:0000313" key="3">
    <source>
        <dbReference type="EMBL" id="MPW27023.1"/>
    </source>
</evidence>
<organism evidence="3 4">
    <name type="scientific">Alkalibaculum sporogenes</name>
    <dbReference type="NCBI Taxonomy" id="2655001"/>
    <lineage>
        <taxon>Bacteria</taxon>
        <taxon>Bacillati</taxon>
        <taxon>Bacillota</taxon>
        <taxon>Clostridia</taxon>
        <taxon>Eubacteriales</taxon>
        <taxon>Eubacteriaceae</taxon>
        <taxon>Alkalibaculum</taxon>
    </lineage>
</organism>
<keyword evidence="1" id="KW-0732">Signal</keyword>
<dbReference type="Pfam" id="PF04205">
    <property type="entry name" value="FMN_bind"/>
    <property type="match status" value="1"/>
</dbReference>
<sequence length="124" mass="12960">MKKNNLKLTILLIAILTTISLLAGCGSSTTTSGGNGYKDGTYEGISEAGIHGEIKVEVTVEGESISDISIISHNETEGIGTIVFDKYPELIIEAQSTEVDNISGATVTSEALKEAVSNALEEAK</sequence>
<gene>
    <name evidence="3" type="ORF">GC105_14660</name>
</gene>
<evidence type="ECO:0000259" key="2">
    <source>
        <dbReference type="SMART" id="SM00900"/>
    </source>
</evidence>
<dbReference type="AlphaFoldDB" id="A0A6A7KDC9"/>
<dbReference type="Gene3D" id="3.90.1010.20">
    <property type="match status" value="1"/>
</dbReference>
<evidence type="ECO:0000256" key="1">
    <source>
        <dbReference type="SAM" id="SignalP"/>
    </source>
</evidence>
<feature type="chain" id="PRO_5039509348" evidence="1">
    <location>
        <begin position="24"/>
        <end position="124"/>
    </location>
</feature>
<evidence type="ECO:0000313" key="4">
    <source>
        <dbReference type="Proteomes" id="UP000440004"/>
    </source>
</evidence>
<dbReference type="RefSeq" id="WP_152806345.1">
    <property type="nucleotide sequence ID" value="NZ_WHNX01000036.1"/>
</dbReference>
<feature type="domain" description="FMN-binding" evidence="2">
    <location>
        <begin position="49"/>
        <end position="123"/>
    </location>
</feature>
<accession>A0A6A7KDC9</accession>
<dbReference type="SMART" id="SM00900">
    <property type="entry name" value="FMN_bind"/>
    <property type="match status" value="1"/>
</dbReference>
<dbReference type="PROSITE" id="PS51257">
    <property type="entry name" value="PROKAR_LIPOPROTEIN"/>
    <property type="match status" value="1"/>
</dbReference>
<protein>
    <submittedName>
        <fullName evidence="3">FMN-binding protein</fullName>
    </submittedName>
</protein>
<dbReference type="EMBL" id="WHNX01000036">
    <property type="protein sequence ID" value="MPW27023.1"/>
    <property type="molecule type" value="Genomic_DNA"/>
</dbReference>
<name>A0A6A7KDC9_9FIRM</name>
<dbReference type="Proteomes" id="UP000440004">
    <property type="component" value="Unassembled WGS sequence"/>
</dbReference>
<reference evidence="3 4" key="1">
    <citation type="submission" date="2019-10" db="EMBL/GenBank/DDBJ databases">
        <title>Alkalibaculum tamaniensis sp.nov., a new alkaliphilic acetogen, isolated on methoxylated aromatics from a mud volcano.</title>
        <authorList>
            <person name="Khomyakova M.A."/>
            <person name="Merkel A.Y."/>
            <person name="Bonch-Osmolovskaya E.A."/>
            <person name="Slobodkin A.I."/>
        </authorList>
    </citation>
    <scope>NUCLEOTIDE SEQUENCE [LARGE SCALE GENOMIC DNA]</scope>
    <source>
        <strain evidence="3 4">M08DMB</strain>
    </source>
</reference>
<dbReference type="GO" id="GO:0010181">
    <property type="term" value="F:FMN binding"/>
    <property type="evidence" value="ECO:0007669"/>
    <property type="project" value="InterPro"/>
</dbReference>
<keyword evidence="4" id="KW-1185">Reference proteome</keyword>